<dbReference type="InterPro" id="IPR013083">
    <property type="entry name" value="Znf_RING/FYVE/PHD"/>
</dbReference>
<evidence type="ECO:0000313" key="11">
    <source>
        <dbReference type="Ensembl" id="ENSSPUP00000002859.1"/>
    </source>
</evidence>
<evidence type="ECO:0000256" key="4">
    <source>
        <dbReference type="ARBA" id="ARBA00022833"/>
    </source>
</evidence>
<dbReference type="InterPro" id="IPR013320">
    <property type="entry name" value="ConA-like_dom_sf"/>
</dbReference>
<dbReference type="Gene3D" id="3.30.40.10">
    <property type="entry name" value="Zinc/RING finger domain, C3HC4 (zinc finger)"/>
    <property type="match status" value="1"/>
</dbReference>
<keyword evidence="7" id="KW-0175">Coiled coil</keyword>
<keyword evidence="4" id="KW-0862">Zinc</keyword>
<dbReference type="SMART" id="SM00184">
    <property type="entry name" value="RING"/>
    <property type="match status" value="1"/>
</dbReference>
<feature type="domain" description="RING-type" evidence="8">
    <location>
        <begin position="17"/>
        <end position="59"/>
    </location>
</feature>
<dbReference type="GO" id="GO:0008270">
    <property type="term" value="F:zinc ion binding"/>
    <property type="evidence" value="ECO:0007669"/>
    <property type="project" value="UniProtKB-KW"/>
</dbReference>
<dbReference type="InterPro" id="IPR017907">
    <property type="entry name" value="Znf_RING_CS"/>
</dbReference>
<evidence type="ECO:0000259" key="8">
    <source>
        <dbReference type="PROSITE" id="PS50089"/>
    </source>
</evidence>
<dbReference type="Ensembl" id="ENSSPUT00000003032.1">
    <property type="protein sequence ID" value="ENSSPUP00000002859.1"/>
    <property type="gene ID" value="ENSSPUG00000002221.1"/>
</dbReference>
<dbReference type="Pfam" id="PF00643">
    <property type="entry name" value="zf-B_box"/>
    <property type="match status" value="1"/>
</dbReference>
<dbReference type="SUPFAM" id="SSF49899">
    <property type="entry name" value="Concanavalin A-like lectins/glucanases"/>
    <property type="match status" value="1"/>
</dbReference>
<dbReference type="SUPFAM" id="SSF57845">
    <property type="entry name" value="B-box zinc-binding domain"/>
    <property type="match status" value="1"/>
</dbReference>
<dbReference type="Gene3D" id="3.30.160.60">
    <property type="entry name" value="Classic Zinc Finger"/>
    <property type="match status" value="1"/>
</dbReference>
<dbReference type="InterPro" id="IPR001841">
    <property type="entry name" value="Znf_RING"/>
</dbReference>
<dbReference type="AlphaFoldDB" id="A0A8D0L2J0"/>
<dbReference type="PROSITE" id="PS00518">
    <property type="entry name" value="ZF_RING_1"/>
    <property type="match status" value="1"/>
</dbReference>
<dbReference type="PROSITE" id="PS50188">
    <property type="entry name" value="B302_SPRY"/>
    <property type="match status" value="1"/>
</dbReference>
<dbReference type="InterPro" id="IPR001870">
    <property type="entry name" value="B30.2/SPRY"/>
</dbReference>
<dbReference type="PRINTS" id="PR01407">
    <property type="entry name" value="BUTYPHLNCDUF"/>
</dbReference>
<dbReference type="InterPro" id="IPR003879">
    <property type="entry name" value="Butyrophylin_SPRY"/>
</dbReference>
<dbReference type="InterPro" id="IPR027370">
    <property type="entry name" value="Znf-RING_euk"/>
</dbReference>
<keyword evidence="2" id="KW-0479">Metal-binding</keyword>
<name>A0A8D0L2J0_SPHPU</name>
<proteinExistence type="inferred from homology"/>
<evidence type="ECO:0000313" key="12">
    <source>
        <dbReference type="Proteomes" id="UP000694392"/>
    </source>
</evidence>
<organism evidence="11 12">
    <name type="scientific">Sphenodon punctatus</name>
    <name type="common">Tuatara</name>
    <name type="synonym">Hatteria punctata</name>
    <dbReference type="NCBI Taxonomy" id="8508"/>
    <lineage>
        <taxon>Eukaryota</taxon>
        <taxon>Metazoa</taxon>
        <taxon>Chordata</taxon>
        <taxon>Craniata</taxon>
        <taxon>Vertebrata</taxon>
        <taxon>Euteleostomi</taxon>
        <taxon>Lepidosauria</taxon>
        <taxon>Sphenodontia</taxon>
        <taxon>Sphenodontidae</taxon>
        <taxon>Sphenodon</taxon>
    </lineage>
</organism>
<dbReference type="InterPro" id="IPR000315">
    <property type="entry name" value="Znf_B-box"/>
</dbReference>
<evidence type="ECO:0000256" key="7">
    <source>
        <dbReference type="SAM" id="Coils"/>
    </source>
</evidence>
<reference evidence="11" key="2">
    <citation type="submission" date="2025-09" db="UniProtKB">
        <authorList>
            <consortium name="Ensembl"/>
        </authorList>
    </citation>
    <scope>IDENTIFICATION</scope>
</reference>
<dbReference type="Proteomes" id="UP000694392">
    <property type="component" value="Unplaced"/>
</dbReference>
<evidence type="ECO:0000259" key="10">
    <source>
        <dbReference type="PROSITE" id="PS50188"/>
    </source>
</evidence>
<accession>A0A8D0L2J0</accession>
<dbReference type="SUPFAM" id="SSF57850">
    <property type="entry name" value="RING/U-box"/>
    <property type="match status" value="1"/>
</dbReference>
<protein>
    <recommendedName>
        <fullName evidence="13">Zinc finger protein RFP-like</fullName>
    </recommendedName>
</protein>
<dbReference type="Pfam" id="PF00622">
    <property type="entry name" value="SPRY"/>
    <property type="match status" value="1"/>
</dbReference>
<dbReference type="CDD" id="cd12888">
    <property type="entry name" value="SPRY_PRY_TRIM7_like"/>
    <property type="match status" value="1"/>
</dbReference>
<sequence>MASALNPAQSLQDEATCSICLDYFLEPVMIIDCGHNFCRSCIIQCWEGSENRASCPQCRKPFSWRNLRPNRQMGNIVELAKQFSLQVSREARPGEGVCERHKEPLKLFCEDDEAPICLVCDRSKAHKAHCVVSLEDAALEYQEEILCCLKVLKEEQGKILSADKPNQELLKQVEAERQKLVAEFQQLRQFLDDQERLLLAQLDQIQKEIEKLKDENAKKFSGELSDLGDLIGELEEKQKQPPSVFLQDIRKTLSRCKKGSVEPPATVNSPELQSWLEKFSQESLSFQETARKFRETLSKPKWVKENVILDPDTAHPRFSLSADGKGVRWGDIRRDLPYNPKRFTLPRCVLGSRGFSSGMHYWIVEVAGEGSWAVGVARESVCRKEQIDFAPAMGIWAMAFSRGQYRALTAPATALFPSNPPEKIKVCLDYEGKTVAFYDANTDIRLVCFQSAEFW</sequence>
<dbReference type="Pfam" id="PF13445">
    <property type="entry name" value="zf-RING_UBOX"/>
    <property type="match status" value="1"/>
</dbReference>
<dbReference type="PANTHER" id="PTHR24103">
    <property type="entry name" value="E3 UBIQUITIN-PROTEIN LIGASE TRIM"/>
    <property type="match status" value="1"/>
</dbReference>
<dbReference type="CDD" id="cd19762">
    <property type="entry name" value="Bbox2_TRIM7-like"/>
    <property type="match status" value="1"/>
</dbReference>
<dbReference type="FunFam" id="2.60.120.920:FF:000004">
    <property type="entry name" value="Butyrophilin subfamily 1 member A1"/>
    <property type="match status" value="1"/>
</dbReference>
<evidence type="ECO:0000259" key="9">
    <source>
        <dbReference type="PROSITE" id="PS50119"/>
    </source>
</evidence>
<dbReference type="InterPro" id="IPR006574">
    <property type="entry name" value="PRY"/>
</dbReference>
<dbReference type="Pfam" id="PF13765">
    <property type="entry name" value="PRY"/>
    <property type="match status" value="1"/>
</dbReference>
<dbReference type="Gene3D" id="2.60.120.920">
    <property type="match status" value="1"/>
</dbReference>
<dbReference type="InterPro" id="IPR043136">
    <property type="entry name" value="B30.2/SPRY_sf"/>
</dbReference>
<evidence type="ECO:0000256" key="2">
    <source>
        <dbReference type="ARBA" id="ARBA00022723"/>
    </source>
</evidence>
<evidence type="ECO:0000256" key="6">
    <source>
        <dbReference type="PROSITE-ProRule" id="PRU00024"/>
    </source>
</evidence>
<dbReference type="OMA" id="CDRSKLH"/>
<comment type="function">
    <text evidence="5">Neurotoxin that produces dose-dependent hypolocomotion and hyperalgesia in mice. May directly act on the central nervous system, as it is 6500-fold more potent when administered intracerebroventricularly than intraperitoneal.</text>
</comment>
<evidence type="ECO:0000256" key="1">
    <source>
        <dbReference type="ARBA" id="ARBA00009651"/>
    </source>
</evidence>
<feature type="domain" description="B30.2/SPRY" evidence="10">
    <location>
        <begin position="285"/>
        <end position="455"/>
    </location>
</feature>
<dbReference type="CDD" id="cd16594">
    <property type="entry name" value="RING-HC_TRIM7-like_C-IV"/>
    <property type="match status" value="1"/>
</dbReference>
<dbReference type="InterPro" id="IPR003877">
    <property type="entry name" value="SPRY_dom"/>
</dbReference>
<feature type="coiled-coil region" evidence="7">
    <location>
        <begin position="170"/>
        <end position="222"/>
    </location>
</feature>
<dbReference type="GeneTree" id="ENSGT01030000234669"/>
<keyword evidence="3 6" id="KW-0863">Zinc-finger</keyword>
<dbReference type="PROSITE" id="PS50089">
    <property type="entry name" value="ZF_RING_2"/>
    <property type="match status" value="1"/>
</dbReference>
<feature type="domain" description="B box-type" evidence="9">
    <location>
        <begin position="93"/>
        <end position="134"/>
    </location>
</feature>
<dbReference type="SMART" id="SM00336">
    <property type="entry name" value="BBOX"/>
    <property type="match status" value="1"/>
</dbReference>
<dbReference type="PROSITE" id="PS50119">
    <property type="entry name" value="ZF_BBOX"/>
    <property type="match status" value="1"/>
</dbReference>
<evidence type="ECO:0000256" key="3">
    <source>
        <dbReference type="ARBA" id="ARBA00022771"/>
    </source>
</evidence>
<dbReference type="InterPro" id="IPR050143">
    <property type="entry name" value="TRIM/RBCC"/>
</dbReference>
<evidence type="ECO:0000256" key="5">
    <source>
        <dbReference type="ARBA" id="ARBA00034460"/>
    </source>
</evidence>
<reference evidence="11" key="1">
    <citation type="submission" date="2025-08" db="UniProtKB">
        <authorList>
            <consortium name="Ensembl"/>
        </authorList>
    </citation>
    <scope>IDENTIFICATION</scope>
</reference>
<keyword evidence="12" id="KW-1185">Reference proteome</keyword>
<comment type="similarity">
    <text evidence="1">Belongs to the ohanin/vespryn family.</text>
</comment>
<dbReference type="SMART" id="SM00589">
    <property type="entry name" value="PRY"/>
    <property type="match status" value="1"/>
</dbReference>
<evidence type="ECO:0008006" key="13">
    <source>
        <dbReference type="Google" id="ProtNLM"/>
    </source>
</evidence>